<proteinExistence type="predicted"/>
<dbReference type="GO" id="GO:0007166">
    <property type="term" value="P:cell surface receptor signaling pathway"/>
    <property type="evidence" value="ECO:0007669"/>
    <property type="project" value="InterPro"/>
</dbReference>
<dbReference type="Gene3D" id="1.20.930.20">
    <property type="entry name" value="Adaptor protein Cbl, N-terminal domain"/>
    <property type="match status" value="1"/>
</dbReference>
<dbReference type="InterPro" id="IPR036537">
    <property type="entry name" value="Adaptor_Cbl_N_dom_sf"/>
</dbReference>
<evidence type="ECO:0000313" key="2">
    <source>
        <dbReference type="Proteomes" id="UP000054166"/>
    </source>
</evidence>
<dbReference type="Proteomes" id="UP000054166">
    <property type="component" value="Unassembled WGS sequence"/>
</dbReference>
<dbReference type="AlphaFoldDB" id="A0A0C3AGN1"/>
<accession>A0A0C3AGN1</accession>
<protein>
    <submittedName>
        <fullName evidence="1">Uncharacterized protein</fullName>
    </submittedName>
</protein>
<name>A0A0C3AGN1_PILCF</name>
<evidence type="ECO:0000313" key="1">
    <source>
        <dbReference type="EMBL" id="KIM72963.1"/>
    </source>
</evidence>
<dbReference type="InterPro" id="IPR059179">
    <property type="entry name" value="MLKL-like_MCAfunc"/>
</dbReference>
<gene>
    <name evidence="1" type="ORF">PILCRDRAFT_15657</name>
</gene>
<dbReference type="InParanoid" id="A0A0C3AGN1"/>
<reference evidence="1 2" key="1">
    <citation type="submission" date="2014-04" db="EMBL/GenBank/DDBJ databases">
        <authorList>
            <consortium name="DOE Joint Genome Institute"/>
            <person name="Kuo A."/>
            <person name="Tarkka M."/>
            <person name="Buscot F."/>
            <person name="Kohler A."/>
            <person name="Nagy L.G."/>
            <person name="Floudas D."/>
            <person name="Copeland A."/>
            <person name="Barry K.W."/>
            <person name="Cichocki N."/>
            <person name="Veneault-Fourrey C."/>
            <person name="LaButti K."/>
            <person name="Lindquist E.A."/>
            <person name="Lipzen A."/>
            <person name="Lundell T."/>
            <person name="Morin E."/>
            <person name="Murat C."/>
            <person name="Sun H."/>
            <person name="Tunlid A."/>
            <person name="Henrissat B."/>
            <person name="Grigoriev I.V."/>
            <person name="Hibbett D.S."/>
            <person name="Martin F."/>
            <person name="Nordberg H.P."/>
            <person name="Cantor M.N."/>
            <person name="Hua S.X."/>
        </authorList>
    </citation>
    <scope>NUCLEOTIDE SEQUENCE [LARGE SCALE GENOMIC DNA]</scope>
    <source>
        <strain evidence="1 2">F 1598</strain>
    </source>
</reference>
<dbReference type="CDD" id="cd21037">
    <property type="entry name" value="MLKL_NTD"/>
    <property type="match status" value="1"/>
</dbReference>
<dbReference type="EMBL" id="KN833099">
    <property type="protein sequence ID" value="KIM72963.1"/>
    <property type="molecule type" value="Genomic_DNA"/>
</dbReference>
<dbReference type="OrthoDB" id="192148at2759"/>
<organism evidence="1 2">
    <name type="scientific">Piloderma croceum (strain F 1598)</name>
    <dbReference type="NCBI Taxonomy" id="765440"/>
    <lineage>
        <taxon>Eukaryota</taxon>
        <taxon>Fungi</taxon>
        <taxon>Dikarya</taxon>
        <taxon>Basidiomycota</taxon>
        <taxon>Agaricomycotina</taxon>
        <taxon>Agaricomycetes</taxon>
        <taxon>Agaricomycetidae</taxon>
        <taxon>Atheliales</taxon>
        <taxon>Atheliaceae</taxon>
        <taxon>Piloderma</taxon>
    </lineage>
</organism>
<reference evidence="2" key="2">
    <citation type="submission" date="2015-01" db="EMBL/GenBank/DDBJ databases">
        <title>Evolutionary Origins and Diversification of the Mycorrhizal Mutualists.</title>
        <authorList>
            <consortium name="DOE Joint Genome Institute"/>
            <consortium name="Mycorrhizal Genomics Consortium"/>
            <person name="Kohler A."/>
            <person name="Kuo A."/>
            <person name="Nagy L.G."/>
            <person name="Floudas D."/>
            <person name="Copeland A."/>
            <person name="Barry K.W."/>
            <person name="Cichocki N."/>
            <person name="Veneault-Fourrey C."/>
            <person name="LaButti K."/>
            <person name="Lindquist E.A."/>
            <person name="Lipzen A."/>
            <person name="Lundell T."/>
            <person name="Morin E."/>
            <person name="Murat C."/>
            <person name="Riley R."/>
            <person name="Ohm R."/>
            <person name="Sun H."/>
            <person name="Tunlid A."/>
            <person name="Henrissat B."/>
            <person name="Grigoriev I.V."/>
            <person name="Hibbett D.S."/>
            <person name="Martin F."/>
        </authorList>
    </citation>
    <scope>NUCLEOTIDE SEQUENCE [LARGE SCALE GENOMIC DNA]</scope>
    <source>
        <strain evidence="2">F 1598</strain>
    </source>
</reference>
<dbReference type="HOGENOM" id="CLU_1661473_0_0_1"/>
<sequence length="159" mass="17736">MSLSDQSRSKARPDRQSPALNSARTVFLLTSNLGNGSFNVPGLQAAGQLGIQIIDIIKKIKGNKTNCEELVACVNQLLDPIWKMVKNQKARDIDLYLKEDLQSFTGDLEKIQDILQLQANQSLARRAMNSVGNGEDIIRFKELVNQGFKRFEVYTAIAL</sequence>
<keyword evidence="2" id="KW-1185">Reference proteome</keyword>